<proteinExistence type="predicted"/>
<name>S4NAM2_9ACTN</name>
<dbReference type="HOGENOM" id="CLU_2358369_0_0_11"/>
<dbReference type="PATRIC" id="fig|1283301.3.peg.7803"/>
<feature type="domain" description="WCX" evidence="1">
    <location>
        <begin position="9"/>
        <end position="82"/>
    </location>
</feature>
<evidence type="ECO:0000313" key="3">
    <source>
        <dbReference type="Proteomes" id="UP000015001"/>
    </source>
</evidence>
<evidence type="ECO:0000313" key="2">
    <source>
        <dbReference type="EMBL" id="EPJ35069.1"/>
    </source>
</evidence>
<sequence length="96" mass="10894">MEERPSGLDVTVRVRRDRLDMFLRLTAFLPSEFLDDDGESEWATVRLTYGLLPETRQLLVFGDQVEVLSPPRVREELARAAASVTELYQRSGEAPG</sequence>
<dbReference type="InterPro" id="IPR057727">
    <property type="entry name" value="WCX_dom"/>
</dbReference>
<accession>S4NAM2</accession>
<comment type="caution">
    <text evidence="2">The sequence shown here is derived from an EMBL/GenBank/DDBJ whole genome shotgun (WGS) entry which is preliminary data.</text>
</comment>
<dbReference type="EMBL" id="AOPY01001661">
    <property type="protein sequence ID" value="EPJ35069.1"/>
    <property type="molecule type" value="Genomic_DNA"/>
</dbReference>
<dbReference type="Proteomes" id="UP000015001">
    <property type="component" value="Unassembled WGS sequence"/>
</dbReference>
<evidence type="ECO:0000259" key="1">
    <source>
        <dbReference type="Pfam" id="PF25583"/>
    </source>
</evidence>
<keyword evidence="3" id="KW-1185">Reference proteome</keyword>
<organism evidence="2 3">
    <name type="scientific">Streptomyces afghaniensis 772</name>
    <dbReference type="NCBI Taxonomy" id="1283301"/>
    <lineage>
        <taxon>Bacteria</taxon>
        <taxon>Bacillati</taxon>
        <taxon>Actinomycetota</taxon>
        <taxon>Actinomycetes</taxon>
        <taxon>Kitasatosporales</taxon>
        <taxon>Streptomycetaceae</taxon>
        <taxon>Streptomyces</taxon>
    </lineage>
</organism>
<dbReference type="AlphaFoldDB" id="S4NAM2"/>
<reference evidence="2 3" key="1">
    <citation type="submission" date="2013-02" db="EMBL/GenBank/DDBJ databases">
        <title>Draft Genome Sequence of Streptomyces afghaniensis, Which Produces Compounds of the Julimycin B-Complex.</title>
        <authorList>
            <person name="Gruening B.A."/>
            <person name="Praeg A."/>
            <person name="Erxleben A."/>
            <person name="Guenther S."/>
            <person name="Fiedler H.-P."/>
            <person name="Goodfellow M."/>
            <person name="Mueller M."/>
        </authorList>
    </citation>
    <scope>NUCLEOTIDE SEQUENCE [LARGE SCALE GENOMIC DNA]</scope>
    <source>
        <strain evidence="2 3">772</strain>
    </source>
</reference>
<protein>
    <recommendedName>
        <fullName evidence="1">WCX domain-containing protein</fullName>
    </recommendedName>
</protein>
<gene>
    <name evidence="2" type="ORF">STAFG_7864</name>
</gene>
<dbReference type="Pfam" id="PF25583">
    <property type="entry name" value="WCX"/>
    <property type="match status" value="1"/>
</dbReference>